<protein>
    <submittedName>
        <fullName evidence="1">Uncharacterized protein</fullName>
    </submittedName>
</protein>
<proteinExistence type="predicted"/>
<accession>A0A5N6K418</accession>
<dbReference type="Proteomes" id="UP000326757">
    <property type="component" value="Unassembled WGS sequence"/>
</dbReference>
<comment type="caution">
    <text evidence="1">The sequence shown here is derived from an EMBL/GenBank/DDBJ whole genome shotgun (WGS) entry which is preliminary data.</text>
</comment>
<dbReference type="AlphaFoldDB" id="A0A5N6K418"/>
<dbReference type="EMBL" id="VIGI01000008">
    <property type="protein sequence ID" value="KAB8297090.1"/>
    <property type="molecule type" value="Genomic_DNA"/>
</dbReference>
<evidence type="ECO:0000313" key="1">
    <source>
        <dbReference type="EMBL" id="KAB8297090.1"/>
    </source>
</evidence>
<gene>
    <name evidence="1" type="ORF">EYC80_002478</name>
</gene>
<dbReference type="OrthoDB" id="10588028at2759"/>
<keyword evidence="2" id="KW-1185">Reference proteome</keyword>
<sequence>MADQTSTQQQREIPMANTGRRRAVLPILAFEQGYGWRFTGFRIPLVLNPVRAPLPLPAPPILPIPPILANIGIRRDPRIFRRRRRRPVRRRLRRLLPRPLAPWVSL</sequence>
<name>A0A5N6K418_MONLA</name>
<organism evidence="1 2">
    <name type="scientific">Monilinia laxa</name>
    <name type="common">Brown rot fungus</name>
    <name type="synonym">Sclerotinia laxa</name>
    <dbReference type="NCBI Taxonomy" id="61186"/>
    <lineage>
        <taxon>Eukaryota</taxon>
        <taxon>Fungi</taxon>
        <taxon>Dikarya</taxon>
        <taxon>Ascomycota</taxon>
        <taxon>Pezizomycotina</taxon>
        <taxon>Leotiomycetes</taxon>
        <taxon>Helotiales</taxon>
        <taxon>Sclerotiniaceae</taxon>
        <taxon>Monilinia</taxon>
    </lineage>
</organism>
<reference evidence="1 2" key="1">
    <citation type="submission" date="2019-06" db="EMBL/GenBank/DDBJ databases">
        <title>Genome Sequence of the Brown Rot Fungal Pathogen Monilinia laxa.</title>
        <authorList>
            <person name="De Miccolis Angelini R.M."/>
            <person name="Landi L."/>
            <person name="Abate D."/>
            <person name="Pollastro S."/>
            <person name="Romanazzi G."/>
            <person name="Faretra F."/>
        </authorList>
    </citation>
    <scope>NUCLEOTIDE SEQUENCE [LARGE SCALE GENOMIC DNA]</scope>
    <source>
        <strain evidence="1 2">Mlax316</strain>
    </source>
</reference>
<evidence type="ECO:0000313" key="2">
    <source>
        <dbReference type="Proteomes" id="UP000326757"/>
    </source>
</evidence>